<dbReference type="AlphaFoldDB" id="T1CR88"/>
<evidence type="ECO:0000313" key="3">
    <source>
        <dbReference type="Proteomes" id="UP000018143"/>
    </source>
</evidence>
<keyword evidence="1" id="KW-1133">Transmembrane helix</keyword>
<keyword evidence="1" id="KW-0472">Membrane</keyword>
<dbReference type="Proteomes" id="UP000018143">
    <property type="component" value="Unassembled WGS sequence"/>
</dbReference>
<keyword evidence="1" id="KW-0812">Transmembrane</keyword>
<accession>T1CR88</accession>
<keyword evidence="3" id="KW-1185">Reference proteome</keyword>
<feature type="transmembrane region" description="Helical" evidence="1">
    <location>
        <begin position="197"/>
        <end position="216"/>
    </location>
</feature>
<feature type="transmembrane region" description="Helical" evidence="1">
    <location>
        <begin position="295"/>
        <end position="314"/>
    </location>
</feature>
<feature type="transmembrane region" description="Helical" evidence="1">
    <location>
        <begin position="222"/>
        <end position="242"/>
    </location>
</feature>
<organism evidence="2 3">
    <name type="scientific">Helicobacter fennelliae MRY12-0050</name>
    <dbReference type="NCBI Taxonomy" id="1325130"/>
    <lineage>
        <taxon>Bacteria</taxon>
        <taxon>Pseudomonadati</taxon>
        <taxon>Campylobacterota</taxon>
        <taxon>Epsilonproteobacteria</taxon>
        <taxon>Campylobacterales</taxon>
        <taxon>Helicobacteraceae</taxon>
        <taxon>Helicobacter</taxon>
    </lineage>
</organism>
<name>T1CR88_9HELI</name>
<protein>
    <submittedName>
        <fullName evidence="2">Uncharacterized protein</fullName>
    </submittedName>
</protein>
<feature type="transmembrane region" description="Helical" evidence="1">
    <location>
        <begin position="351"/>
        <end position="368"/>
    </location>
</feature>
<feature type="transmembrane region" description="Helical" evidence="1">
    <location>
        <begin position="6"/>
        <end position="30"/>
    </location>
</feature>
<dbReference type="EMBL" id="BASD01000018">
    <property type="protein sequence ID" value="GAD19269.1"/>
    <property type="molecule type" value="Genomic_DNA"/>
</dbReference>
<evidence type="ECO:0000313" key="2">
    <source>
        <dbReference type="EMBL" id="GAD19269.1"/>
    </source>
</evidence>
<feature type="transmembrane region" description="Helical" evidence="1">
    <location>
        <begin position="164"/>
        <end position="185"/>
    </location>
</feature>
<feature type="transmembrane region" description="Helical" evidence="1">
    <location>
        <begin position="135"/>
        <end position="158"/>
    </location>
</feature>
<feature type="transmembrane region" description="Helical" evidence="1">
    <location>
        <begin position="320"/>
        <end position="339"/>
    </location>
</feature>
<feature type="transmembrane region" description="Helical" evidence="1">
    <location>
        <begin position="42"/>
        <end position="65"/>
    </location>
</feature>
<gene>
    <name evidence="2" type="ORF">HFN_0400</name>
</gene>
<comment type="caution">
    <text evidence="2">The sequence shown here is derived from an EMBL/GenBank/DDBJ whole genome shotgun (WGS) entry which is preliminary data.</text>
</comment>
<dbReference type="STRING" id="1325130.HFN_0400"/>
<feature type="transmembrane region" description="Helical" evidence="1">
    <location>
        <begin position="71"/>
        <end position="89"/>
    </location>
</feature>
<evidence type="ECO:0000256" key="1">
    <source>
        <dbReference type="SAM" id="Phobius"/>
    </source>
</evidence>
<sequence>MPLNTQNFIIVFFALCAVFLSTTLSAPFFAPHFNHHKSITQIVLFALIALSIIEVGFLSSKIHYIQIDDEMTALELCFLAILSLIALLLPRIQCFLDSASTHFANFTNVTNHTTSDTSYYSHTTQNPQNSSQHSLNAYFSILPIPFVFMMNICVLFVMRSFWLISHWFIMCAFIGGFTLGVCIYLHKSPTNTQKIWYLWILFIIGLGFLILDMSFGDFLSSAQYSIAPIFFILLAVYMYYFIAFQIAKIMPFTTSAFARFTQFTKITSPTPASSAFMPYDSDTYILPKSLKSLDFLLLPSIAIGFFSLTQIQILPHFLEWHNIGAYFGFCLCALALAKMGKSAFLPLRVRYFEWIFIALFVIVFWEYYCYNDIDSIIQICEAF</sequence>
<proteinExistence type="predicted"/>
<reference evidence="2 3" key="1">
    <citation type="journal article" date="2013" name="Genome Announc.">
        <title>Draft Genome Sequence of Helicobacter fennelliae Strain MRY12-0050, Isolated from a Bacteremia Patient.</title>
        <authorList>
            <person name="Rimbara E."/>
            <person name="Matsui M."/>
            <person name="Mori S."/>
            <person name="Suzuki S."/>
            <person name="Suzuki M."/>
            <person name="Kim H."/>
            <person name="Sekizuka T."/>
            <person name="Kuroda M."/>
            <person name="Shibayama K."/>
        </authorList>
    </citation>
    <scope>NUCLEOTIDE SEQUENCE [LARGE SCALE GENOMIC DNA]</scope>
    <source>
        <strain evidence="2 3">MRY12-0050</strain>
    </source>
</reference>